<sequence>MSLATAVRSTLIPHHRSHTQRSSSRSCSPSPATTSATTSRSNSRRHCRRVSPPRDRWCGTSISLRCVVRGGHLENSSVHEVNLYKGTKVQCSIFSSEVLKGTFKPAERIIN</sequence>
<dbReference type="EMBL" id="SPHZ02000003">
    <property type="protein sequence ID" value="KAF0928219.1"/>
    <property type="molecule type" value="Genomic_DNA"/>
</dbReference>
<dbReference type="Proteomes" id="UP000479710">
    <property type="component" value="Unassembled WGS sequence"/>
</dbReference>
<feature type="compositionally biased region" description="Low complexity" evidence="1">
    <location>
        <begin position="20"/>
        <end position="41"/>
    </location>
</feature>
<dbReference type="EMBL" id="SPHZ02000003">
    <property type="protein sequence ID" value="KAF0928218.1"/>
    <property type="molecule type" value="Genomic_DNA"/>
</dbReference>
<proteinExistence type="predicted"/>
<gene>
    <name evidence="2" type="ORF">E2562_038459</name>
</gene>
<dbReference type="AlphaFoldDB" id="A0A6G1EUB7"/>
<accession>A0A6G1EUB7</accession>
<name>A0A6G1EUB7_9ORYZ</name>
<evidence type="ECO:0000256" key="1">
    <source>
        <dbReference type="SAM" id="MobiDB-lite"/>
    </source>
</evidence>
<feature type="region of interest" description="Disordered" evidence="1">
    <location>
        <begin position="1"/>
        <end position="54"/>
    </location>
</feature>
<comment type="caution">
    <text evidence="2">The sequence shown here is derived from an EMBL/GenBank/DDBJ whole genome shotgun (WGS) entry which is preliminary data.</text>
</comment>
<evidence type="ECO:0000313" key="3">
    <source>
        <dbReference type="Proteomes" id="UP000479710"/>
    </source>
</evidence>
<dbReference type="EMBL" id="SPHZ02000003">
    <property type="protein sequence ID" value="KAF0928217.1"/>
    <property type="molecule type" value="Genomic_DNA"/>
</dbReference>
<keyword evidence="3" id="KW-1185">Reference proteome</keyword>
<reference evidence="2 3" key="1">
    <citation type="submission" date="2019-11" db="EMBL/GenBank/DDBJ databases">
        <title>Whole genome sequence of Oryza granulata.</title>
        <authorList>
            <person name="Li W."/>
        </authorList>
    </citation>
    <scope>NUCLEOTIDE SEQUENCE [LARGE SCALE GENOMIC DNA]</scope>
    <source>
        <strain evidence="3">cv. Menghai</strain>
        <tissue evidence="2">Leaf</tissue>
    </source>
</reference>
<feature type="compositionally biased region" description="Basic residues" evidence="1">
    <location>
        <begin position="42"/>
        <end position="51"/>
    </location>
</feature>
<organism evidence="2 3">
    <name type="scientific">Oryza meyeriana var. granulata</name>
    <dbReference type="NCBI Taxonomy" id="110450"/>
    <lineage>
        <taxon>Eukaryota</taxon>
        <taxon>Viridiplantae</taxon>
        <taxon>Streptophyta</taxon>
        <taxon>Embryophyta</taxon>
        <taxon>Tracheophyta</taxon>
        <taxon>Spermatophyta</taxon>
        <taxon>Magnoliopsida</taxon>
        <taxon>Liliopsida</taxon>
        <taxon>Poales</taxon>
        <taxon>Poaceae</taxon>
        <taxon>BOP clade</taxon>
        <taxon>Oryzoideae</taxon>
        <taxon>Oryzeae</taxon>
        <taxon>Oryzinae</taxon>
        <taxon>Oryza</taxon>
        <taxon>Oryza meyeriana</taxon>
    </lineage>
</organism>
<evidence type="ECO:0000313" key="2">
    <source>
        <dbReference type="EMBL" id="KAF0928217.1"/>
    </source>
</evidence>
<protein>
    <submittedName>
        <fullName evidence="2">Uncharacterized protein</fullName>
    </submittedName>
</protein>